<dbReference type="EMBL" id="FMYF01000003">
    <property type="protein sequence ID" value="SDB81541.1"/>
    <property type="molecule type" value="Genomic_DNA"/>
</dbReference>
<dbReference type="AlphaFoldDB" id="A0A1G6GHQ8"/>
<keyword evidence="1" id="KW-0560">Oxidoreductase</keyword>
<protein>
    <submittedName>
        <fullName evidence="1">Phenol 2-monooxygenase P4 subunit</fullName>
    </submittedName>
</protein>
<keyword evidence="2" id="KW-1185">Reference proteome</keyword>
<accession>A0A1G6GHQ8</accession>
<evidence type="ECO:0000313" key="1">
    <source>
        <dbReference type="EMBL" id="SDB81541.1"/>
    </source>
</evidence>
<dbReference type="Pfam" id="PF04663">
    <property type="entry name" value="Phenol_monoox"/>
    <property type="match status" value="1"/>
</dbReference>
<sequence length="117" mass="12913">MTFTSTKEYVGVPRDSVEHFRGEQLVYIAWHQHLLFAAPFMLCVPPQMTFGDLVHGPLTMLIGPDPDAAAVDWDTVVWTKGGKPFSPDPAKSLAENGIDHKSWLRFETAGLNSLCGV</sequence>
<dbReference type="OrthoDB" id="9806186at2"/>
<dbReference type="InterPro" id="IPR006756">
    <property type="entry name" value="Phenol_hydroxylase"/>
</dbReference>
<dbReference type="InterPro" id="IPR043010">
    <property type="entry name" value="Phenol_hydroxylase_sf"/>
</dbReference>
<evidence type="ECO:0000313" key="2">
    <source>
        <dbReference type="Proteomes" id="UP000199086"/>
    </source>
</evidence>
<gene>
    <name evidence="1" type="ORF">GA0111570_103300</name>
</gene>
<dbReference type="RefSeq" id="WP_092607963.1">
    <property type="nucleotide sequence ID" value="NZ_FMYF01000003.1"/>
</dbReference>
<dbReference type="STRING" id="1577474.GA0111570_103300"/>
<dbReference type="Proteomes" id="UP000199086">
    <property type="component" value="Unassembled WGS sequence"/>
</dbReference>
<dbReference type="GO" id="GO:0018662">
    <property type="term" value="F:phenol 2-monooxygenase activity"/>
    <property type="evidence" value="ECO:0007669"/>
    <property type="project" value="InterPro"/>
</dbReference>
<keyword evidence="1" id="KW-0503">Monooxygenase</keyword>
<dbReference type="Gene3D" id="3.10.20.560">
    <property type="entry name" value="Phenol hydroxylase"/>
    <property type="match status" value="1"/>
</dbReference>
<organism evidence="1 2">
    <name type="scientific">Raineyella antarctica</name>
    <dbReference type="NCBI Taxonomy" id="1577474"/>
    <lineage>
        <taxon>Bacteria</taxon>
        <taxon>Bacillati</taxon>
        <taxon>Actinomycetota</taxon>
        <taxon>Actinomycetes</taxon>
        <taxon>Propionibacteriales</taxon>
        <taxon>Propionibacteriaceae</taxon>
        <taxon>Raineyella</taxon>
    </lineage>
</organism>
<proteinExistence type="predicted"/>
<reference evidence="1 2" key="1">
    <citation type="submission" date="2016-06" db="EMBL/GenBank/DDBJ databases">
        <authorList>
            <person name="Olsen C.W."/>
            <person name="Carey S."/>
            <person name="Hinshaw L."/>
            <person name="Karasin A.I."/>
        </authorList>
    </citation>
    <scope>NUCLEOTIDE SEQUENCE [LARGE SCALE GENOMIC DNA]</scope>
    <source>
        <strain evidence="1 2">LZ-22</strain>
    </source>
</reference>
<name>A0A1G6GHQ8_9ACTN</name>